<proteinExistence type="predicted"/>
<dbReference type="GO" id="GO:0016779">
    <property type="term" value="F:nucleotidyltransferase activity"/>
    <property type="evidence" value="ECO:0007669"/>
    <property type="project" value="InterPro"/>
</dbReference>
<sequence>MRYEVALEKILPKMKEIQGVVAVFLKGSIAREENDAYSDLDLYVMLEQGIKIEEVYDDIIFSLEQYNNLLYKELVEIICPQIVGVYEDMLHVDCYIVHENNYPQTDDIKVLYDPHQLLAEYVKQDLNLTVEMFKESAIDSCWFIFQYDHIVDRGQNLWTTEMIDKAINNAVKVLLYKHYPQKAVLGKKAAHHLPSDIYDKLNVINDLNNSKGHRHAVSEFMKLYERYIKELVYDVWIEGFEKVYDYLYRKYA</sequence>
<dbReference type="InterPro" id="IPR043519">
    <property type="entry name" value="NT_sf"/>
</dbReference>
<gene>
    <name evidence="2" type="ORF">BU072_00115</name>
</gene>
<evidence type="ECO:0000259" key="1">
    <source>
        <dbReference type="Pfam" id="PF01909"/>
    </source>
</evidence>
<dbReference type="Gene3D" id="3.30.460.10">
    <property type="entry name" value="Beta Polymerase, domain 2"/>
    <property type="match status" value="1"/>
</dbReference>
<evidence type="ECO:0000313" key="3">
    <source>
        <dbReference type="Proteomes" id="UP000241209"/>
    </source>
</evidence>
<feature type="domain" description="Polymerase nucleotidyl transferase" evidence="1">
    <location>
        <begin position="7"/>
        <end position="59"/>
    </location>
</feature>
<dbReference type="InterPro" id="IPR002934">
    <property type="entry name" value="Polymerase_NTP_transf_dom"/>
</dbReference>
<dbReference type="Proteomes" id="UP000241209">
    <property type="component" value="Unassembled WGS sequence"/>
</dbReference>
<evidence type="ECO:0000313" key="2">
    <source>
        <dbReference type="EMBL" id="PTI31040.1"/>
    </source>
</evidence>
<dbReference type="AlphaFoldDB" id="A0A2T4PWX6"/>
<protein>
    <recommendedName>
        <fullName evidence="1">Polymerase nucleotidyl transferase domain-containing protein</fullName>
    </recommendedName>
</protein>
<name>A0A2T4PWX6_9STAP</name>
<dbReference type="RefSeq" id="WP_107556467.1">
    <property type="nucleotide sequence ID" value="NZ_CANQVP010000018.1"/>
</dbReference>
<accession>A0A2T4PWX6</accession>
<dbReference type="CDD" id="cd05403">
    <property type="entry name" value="NT_KNTase_like"/>
    <property type="match status" value="1"/>
</dbReference>
<reference evidence="2 3" key="1">
    <citation type="journal article" date="2016" name="Front. Microbiol.">
        <title>Comprehensive Phylogenetic Analysis of Bovine Non-aureus Staphylococci Species Based on Whole-Genome Sequencing.</title>
        <authorList>
            <person name="Naushad S."/>
            <person name="Barkema H.W."/>
            <person name="Luby C."/>
            <person name="Condas L.A."/>
            <person name="Nobrega D.B."/>
            <person name="Carson D.A."/>
            <person name="De Buck J."/>
        </authorList>
    </citation>
    <scope>NUCLEOTIDE SEQUENCE [LARGE SCALE GENOMIC DNA]</scope>
    <source>
        <strain evidence="2 3">SNUC 2204</strain>
    </source>
</reference>
<dbReference type="SUPFAM" id="SSF81301">
    <property type="entry name" value="Nucleotidyltransferase"/>
    <property type="match status" value="1"/>
</dbReference>
<organism evidence="2 3">
    <name type="scientific">Mammaliicoccus vitulinus</name>
    <dbReference type="NCBI Taxonomy" id="71237"/>
    <lineage>
        <taxon>Bacteria</taxon>
        <taxon>Bacillati</taxon>
        <taxon>Bacillota</taxon>
        <taxon>Bacilli</taxon>
        <taxon>Bacillales</taxon>
        <taxon>Staphylococcaceae</taxon>
        <taxon>Mammaliicoccus</taxon>
    </lineage>
</organism>
<comment type="caution">
    <text evidence="2">The sequence shown here is derived from an EMBL/GenBank/DDBJ whole genome shotgun (WGS) entry which is preliminary data.</text>
</comment>
<dbReference type="Pfam" id="PF01909">
    <property type="entry name" value="NTP_transf_2"/>
    <property type="match status" value="1"/>
</dbReference>
<dbReference type="EMBL" id="PZFK01000001">
    <property type="protein sequence ID" value="PTI31040.1"/>
    <property type="molecule type" value="Genomic_DNA"/>
</dbReference>